<keyword evidence="4" id="KW-0548">Nucleotidyltransferase</keyword>
<keyword evidence="1" id="KW-0694">RNA-binding</keyword>
<evidence type="ECO:0000313" key="4">
    <source>
        <dbReference type="EMBL" id="KAK9769283.1"/>
    </source>
</evidence>
<dbReference type="PANTHER" id="PTHR37984">
    <property type="entry name" value="PROTEIN CBG26694"/>
    <property type="match status" value="1"/>
</dbReference>
<keyword evidence="4" id="KW-0695">RNA-directed DNA polymerase</keyword>
<dbReference type="InterPro" id="IPR036397">
    <property type="entry name" value="RNaseH_sf"/>
</dbReference>
<dbReference type="Gene3D" id="1.10.340.70">
    <property type="match status" value="1"/>
</dbReference>
<accession>A0ABR2X673</accession>
<dbReference type="PANTHER" id="PTHR37984:SF5">
    <property type="entry name" value="PROTEIN NYNRIN-LIKE"/>
    <property type="match status" value="1"/>
</dbReference>
<comment type="caution">
    <text evidence="4">The sequence shown here is derived from an EMBL/GenBank/DDBJ whole genome shotgun (WGS) entry which is preliminary data.</text>
</comment>
<protein>
    <submittedName>
        <fullName evidence="4">Reverse transcriptase</fullName>
    </submittedName>
</protein>
<dbReference type="SUPFAM" id="SSF53098">
    <property type="entry name" value="Ribonuclease H-like"/>
    <property type="match status" value="1"/>
</dbReference>
<keyword evidence="5" id="KW-1185">Reference proteome</keyword>
<dbReference type="EMBL" id="JARVKM010000142">
    <property type="protein sequence ID" value="KAK9769283.1"/>
    <property type="molecule type" value="Genomic_DNA"/>
</dbReference>
<feature type="region of interest" description="Disordered" evidence="2">
    <location>
        <begin position="411"/>
        <end position="430"/>
    </location>
</feature>
<dbReference type="Gene3D" id="3.30.420.10">
    <property type="entry name" value="Ribonuclease H-like superfamily/Ribonuclease H"/>
    <property type="match status" value="1"/>
</dbReference>
<evidence type="ECO:0000313" key="5">
    <source>
        <dbReference type="Proteomes" id="UP001465668"/>
    </source>
</evidence>
<evidence type="ECO:0000259" key="3">
    <source>
        <dbReference type="PROSITE" id="PS50994"/>
    </source>
</evidence>
<evidence type="ECO:0000256" key="1">
    <source>
        <dbReference type="ARBA" id="ARBA00022884"/>
    </source>
</evidence>
<dbReference type="Proteomes" id="UP001465668">
    <property type="component" value="Unassembled WGS sequence"/>
</dbReference>
<organism evidence="4 5">
    <name type="scientific">Seiridium cardinale</name>
    <dbReference type="NCBI Taxonomy" id="138064"/>
    <lineage>
        <taxon>Eukaryota</taxon>
        <taxon>Fungi</taxon>
        <taxon>Dikarya</taxon>
        <taxon>Ascomycota</taxon>
        <taxon>Pezizomycotina</taxon>
        <taxon>Sordariomycetes</taxon>
        <taxon>Xylariomycetidae</taxon>
        <taxon>Amphisphaeriales</taxon>
        <taxon>Sporocadaceae</taxon>
        <taxon>Seiridium</taxon>
    </lineage>
</organism>
<dbReference type="InterPro" id="IPR050951">
    <property type="entry name" value="Retrovirus_Pol_polyprotein"/>
</dbReference>
<dbReference type="InterPro" id="IPR012337">
    <property type="entry name" value="RNaseH-like_sf"/>
</dbReference>
<evidence type="ECO:0000256" key="2">
    <source>
        <dbReference type="SAM" id="MobiDB-lite"/>
    </source>
</evidence>
<keyword evidence="4" id="KW-0808">Transferase</keyword>
<proteinExistence type="predicted"/>
<dbReference type="InterPro" id="IPR001584">
    <property type="entry name" value="Integrase_cat-core"/>
</dbReference>
<gene>
    <name evidence="4" type="ORF">SCAR479_14044</name>
</gene>
<sequence>MITSSADKGNRKLVNSSIYLSQYGLQVYHLPGRLNFVPDALSRLRAVQDAASPNQPIKRSNEEPVLDNIWHVSSKAMIDPELKTQMQQGYLTDRTYKKIIWELQGTGEATTEVLNENFSRPGYLFEITDGLLYNIARDNSRRLCVPHSVIKDVLEMAHDDKHYFGEKRMLKEFDGFAFHRKIYLPIRKDPLPMKIVAMDFVVGMLKVSANAILWQLKGHDYYDSLMIVTCAISKRSMLIPGNAKYSAQDWATVFVRQLLLSDWGIPTGIISDRDRKFTSDFWKGFWKALGTRLLMTTAYYPQADGLAERKNQTVELAIRYHAFVNPESNWLDVLPSLQWNLNAAYHEAIKSTPYIQLFGFKLPGPLDAITPDHTTFQEVKDMRESLRQDAQLAMDFAVAKAKRLVAHLTPRADGEDPWHRRPPPPGPIEDDQFADVYEIDVIL</sequence>
<name>A0ABR2X673_9PEZI</name>
<feature type="domain" description="Integrase catalytic" evidence="3">
    <location>
        <begin position="188"/>
        <end position="361"/>
    </location>
</feature>
<dbReference type="PROSITE" id="PS50994">
    <property type="entry name" value="INTEGRASE"/>
    <property type="match status" value="1"/>
</dbReference>
<reference evidence="4 5" key="1">
    <citation type="submission" date="2024-02" db="EMBL/GenBank/DDBJ databases">
        <title>First draft genome assembly of two strains of Seiridium cardinale.</title>
        <authorList>
            <person name="Emiliani G."/>
            <person name="Scali E."/>
        </authorList>
    </citation>
    <scope>NUCLEOTIDE SEQUENCE [LARGE SCALE GENOMIC DNA]</scope>
    <source>
        <strain evidence="4 5">BM-138-000479</strain>
    </source>
</reference>
<dbReference type="GO" id="GO:0003964">
    <property type="term" value="F:RNA-directed DNA polymerase activity"/>
    <property type="evidence" value="ECO:0007669"/>
    <property type="project" value="UniProtKB-KW"/>
</dbReference>